<accession>A0ABP0JMW4</accession>
<dbReference type="EMBL" id="CAXAMN010005892">
    <property type="protein sequence ID" value="CAK9015795.1"/>
    <property type="molecule type" value="Genomic_DNA"/>
</dbReference>
<sequence length="1734" mass="195221">MVLSASKFKHILNNAGHTSKAYVGQSGHEWSLLCSNHRGMLLQEVCKKELTRLHPHSTIEEPTRGTRCNGARRSASQAEYDFSVDGRKIECKSAQMTWQRKRQSWVVHFCCIKLAWPGLRDQAPFDDLYLTIFSPDSLHIIKHDLQTRVSTAGKQTGIAGHRIAAEGAARQECWQTARSQILDKFLAAGHCELVSYVDLSGAEIGSWLAQQMEEVTGLQDHAYKGVPLHHMTPQLRGLRIEALAFEVDQILHPTHSFLRHSSTADWLRGGVAVEVKHGQMRFNKKKKFWQCSFSHIKCASDEARELTSFDELWLAIYSPFGIHFLRHPGGKVRFCDAGVGQQVFGSTIDIRAPSHVLDVREALDKMLQKMQEWGYDCEIAIWIDLKRAIADNVPFYMSPLLAGAGEAWCEGKYFTKARDLQKKEDLDLSVEPESGVPGIPSGASAATKRPLVPSIRSHGHRASRWVHQGAKLAQCQKWLLGPKRKEDPSRPPSFASTALGGSPELREAALRQHLSARAGCAGRRAEEKVRCHLELHASWFRHILTNTGRTNKAYRGHAGESARNAPYDFTLDGLRDQAPFDDLYLILFSPDSLYIIKHDLQTGVEKAGTQTATGGGHNIAVYGARKEECWQTALPRMLDKFLAADRCKLVACIDLSDVEVRSWLVEEMDRVKSHQDEAYQGVPLNQMAPALRGNLLEDIAFEVPCVSEESRAQNLMLRTALPAVTAFFPFGFRWQQRRPLVLSASQFLHILEKPDFTSQAYNGNAGHELSLLPGTRRGTILERFCKNELARLNPNSKIEEPTEGTRCDGSRKPTSQAEYDFVLNGRKTECKSAQMSWNSNAKCWSITFCSIKLSETEFRERAPFDDLYLTIFSPDSLHIIKHDLQTRVALAGKRTKSSGHQIVVRGARRQESWQSARSQILGKLLAAGHCELVAYIDLSAKEVRAFLAQQMEGMAARQDHEYKGVPLNHTGPELRGLRIEQIGFEVDQILHPNVSFQFSRSSSNVDWVRGDVKVENKHGQMLFDQDRQCWYCGFSRIKCAGANVRETNMFDELWLVIYSPFGLHFLKHPGNFDPGMRQSPRGRHLRLSAPKHMLDIKEALDLMLVKIEVDWGCQPLATVLWDKNWRGYIRTAQSKSLPEGLGAMELKGQLHRPSGTSDDFSLGGRKIECKSAQMSWQENGKRWSVRFQGIKLPRPGFREQAPFDDLYLTIFSPDSLHIIKHDLRTGVISVGQSTGFRGHDIQIRGASGQECWQIALSQILDKLLAAGHCKLVARINLRAFLAQQLQGMAARHGTEYEGVPLSQMTPALCLKEVACGKACMSWAASKFYKAIVATKEAAILLLQRLGGGWRYCLVLSASQFQHILNDPGQTSKAYAGHAGYELSLLSGKRRGTILNKLCKKELARLNPKAKMEEPTAGSYCDGARRSASTAVYDFILDGRNLKCKSAQMFWDNAQKSWRALFHKVKLPCPGFRDQAPFDDLYLTLFSPDSLHIIRHDLQTGVYSTGKRTESHGHQISIQGTRGQECWQTARHQILNRFLTKGCELVSSVDLSAVEVSNWLTQQIEGLRAPQDLAYQRVPLNHMAPQLRGLRIEEVAFGVDRILHPNCSFSRSSSEIDWFRGAVRVELKSSQMCYNKVQRCWQCSFQSIKCACQGVRDRDLFDELWLAIYSPFGVHILKHPGGKVRFSLAGLQEQDDGQRIQVYSSRNVIDVREALDEMLHKMEAWGCQALATILW</sequence>
<feature type="region of interest" description="Disordered" evidence="1">
    <location>
        <begin position="425"/>
        <end position="450"/>
    </location>
</feature>
<gene>
    <name evidence="2" type="ORF">CCMP2556_LOCUS12226</name>
</gene>
<organism evidence="2 3">
    <name type="scientific">Durusdinium trenchii</name>
    <dbReference type="NCBI Taxonomy" id="1381693"/>
    <lineage>
        <taxon>Eukaryota</taxon>
        <taxon>Sar</taxon>
        <taxon>Alveolata</taxon>
        <taxon>Dinophyceae</taxon>
        <taxon>Suessiales</taxon>
        <taxon>Symbiodiniaceae</taxon>
        <taxon>Durusdinium</taxon>
    </lineage>
</organism>
<keyword evidence="3" id="KW-1185">Reference proteome</keyword>
<name>A0ABP0JMW4_9DINO</name>
<evidence type="ECO:0000313" key="3">
    <source>
        <dbReference type="Proteomes" id="UP001642484"/>
    </source>
</evidence>
<reference evidence="2 3" key="1">
    <citation type="submission" date="2024-02" db="EMBL/GenBank/DDBJ databases">
        <authorList>
            <person name="Chen Y."/>
            <person name="Shah S."/>
            <person name="Dougan E. K."/>
            <person name="Thang M."/>
            <person name="Chan C."/>
        </authorList>
    </citation>
    <scope>NUCLEOTIDE SEQUENCE [LARGE SCALE GENOMIC DNA]</scope>
</reference>
<comment type="caution">
    <text evidence="2">The sequence shown here is derived from an EMBL/GenBank/DDBJ whole genome shotgun (WGS) entry which is preliminary data.</text>
</comment>
<evidence type="ECO:0000313" key="2">
    <source>
        <dbReference type="EMBL" id="CAK9015795.1"/>
    </source>
</evidence>
<evidence type="ECO:0000256" key="1">
    <source>
        <dbReference type="SAM" id="MobiDB-lite"/>
    </source>
</evidence>
<proteinExistence type="predicted"/>
<protein>
    <submittedName>
        <fullName evidence="2">Uncharacterized protein</fullName>
    </submittedName>
</protein>
<feature type="region of interest" description="Disordered" evidence="1">
    <location>
        <begin position="482"/>
        <end position="502"/>
    </location>
</feature>
<dbReference type="Proteomes" id="UP001642484">
    <property type="component" value="Unassembled WGS sequence"/>
</dbReference>